<dbReference type="Proteomes" id="UP001215598">
    <property type="component" value="Unassembled WGS sequence"/>
</dbReference>
<evidence type="ECO:0000313" key="1">
    <source>
        <dbReference type="EMBL" id="KAJ7757156.1"/>
    </source>
</evidence>
<name>A0AAD7NEE6_9AGAR</name>
<dbReference type="AlphaFoldDB" id="A0AAD7NEE6"/>
<gene>
    <name evidence="1" type="ORF">B0H16DRAFT_679861</name>
</gene>
<evidence type="ECO:0000313" key="2">
    <source>
        <dbReference type="Proteomes" id="UP001215598"/>
    </source>
</evidence>
<keyword evidence="2" id="KW-1185">Reference proteome</keyword>
<reference evidence="1" key="1">
    <citation type="submission" date="2023-03" db="EMBL/GenBank/DDBJ databases">
        <title>Massive genome expansion in bonnet fungi (Mycena s.s.) driven by repeated elements and novel gene families across ecological guilds.</title>
        <authorList>
            <consortium name="Lawrence Berkeley National Laboratory"/>
            <person name="Harder C.B."/>
            <person name="Miyauchi S."/>
            <person name="Viragh M."/>
            <person name="Kuo A."/>
            <person name="Thoen E."/>
            <person name="Andreopoulos B."/>
            <person name="Lu D."/>
            <person name="Skrede I."/>
            <person name="Drula E."/>
            <person name="Henrissat B."/>
            <person name="Morin E."/>
            <person name="Kohler A."/>
            <person name="Barry K."/>
            <person name="LaButti K."/>
            <person name="Morin E."/>
            <person name="Salamov A."/>
            <person name="Lipzen A."/>
            <person name="Mereny Z."/>
            <person name="Hegedus B."/>
            <person name="Baldrian P."/>
            <person name="Stursova M."/>
            <person name="Weitz H."/>
            <person name="Taylor A."/>
            <person name="Grigoriev I.V."/>
            <person name="Nagy L.G."/>
            <person name="Martin F."/>
            <person name="Kauserud H."/>
        </authorList>
    </citation>
    <scope>NUCLEOTIDE SEQUENCE</scope>
    <source>
        <strain evidence="1">CBHHK182m</strain>
    </source>
</reference>
<comment type="caution">
    <text evidence="1">The sequence shown here is derived from an EMBL/GenBank/DDBJ whole genome shotgun (WGS) entry which is preliminary data.</text>
</comment>
<dbReference type="EMBL" id="JARKIB010000045">
    <property type="protein sequence ID" value="KAJ7757156.1"/>
    <property type="molecule type" value="Genomic_DNA"/>
</dbReference>
<proteinExistence type="predicted"/>
<sequence>MTNKQRQVLWVLAKLPVDRPIRKLTVRPNDLEWTLPEEPINDKLSLLVSRMAVYSKLLHTFIWDGLEQPSDEMWLKLRNLYPHLVNIGTTVGEDPVEIQVMYLIRLSQPRTFSFVVKCTSLKRVADGRPAIEKLPRLFWEMLVEHCPYEHFPDLEPLVISGLAPYARLFAPYLTDGGHH</sequence>
<accession>A0AAD7NEE6</accession>
<protein>
    <submittedName>
        <fullName evidence="1">Uncharacterized protein</fullName>
    </submittedName>
</protein>
<organism evidence="1 2">
    <name type="scientific">Mycena metata</name>
    <dbReference type="NCBI Taxonomy" id="1033252"/>
    <lineage>
        <taxon>Eukaryota</taxon>
        <taxon>Fungi</taxon>
        <taxon>Dikarya</taxon>
        <taxon>Basidiomycota</taxon>
        <taxon>Agaricomycotina</taxon>
        <taxon>Agaricomycetes</taxon>
        <taxon>Agaricomycetidae</taxon>
        <taxon>Agaricales</taxon>
        <taxon>Marasmiineae</taxon>
        <taxon>Mycenaceae</taxon>
        <taxon>Mycena</taxon>
    </lineage>
</organism>